<dbReference type="InterPro" id="IPR036129">
    <property type="entry name" value="Glycerate_kinase_sf"/>
</dbReference>
<evidence type="ECO:0000313" key="6">
    <source>
        <dbReference type="Proteomes" id="UP000271626"/>
    </source>
</evidence>
<keyword evidence="3 4" id="KW-0418">Kinase</keyword>
<dbReference type="RefSeq" id="WP_126198364.1">
    <property type="nucleotide sequence ID" value="NZ_CP085954.1"/>
</dbReference>
<dbReference type="Gene3D" id="3.40.50.10350">
    <property type="entry name" value="Glycerate kinase, domain 1"/>
    <property type="match status" value="1"/>
</dbReference>
<dbReference type="SUPFAM" id="SSF110738">
    <property type="entry name" value="Glycerate kinase I"/>
    <property type="match status" value="1"/>
</dbReference>
<evidence type="ECO:0000313" key="5">
    <source>
        <dbReference type="EMBL" id="VDR41244.1"/>
    </source>
</evidence>
<evidence type="ECO:0000256" key="4">
    <source>
        <dbReference type="PIRNR" id="PIRNR006078"/>
    </source>
</evidence>
<dbReference type="InterPro" id="IPR004381">
    <property type="entry name" value="Glycerate_kinase"/>
</dbReference>
<dbReference type="Pfam" id="PF02595">
    <property type="entry name" value="Gly_kinase"/>
    <property type="match status" value="1"/>
</dbReference>
<dbReference type="GO" id="GO:0031388">
    <property type="term" value="P:organic acid phosphorylation"/>
    <property type="evidence" value="ECO:0007669"/>
    <property type="project" value="UniProtKB-UniRule"/>
</dbReference>
<accession>A0A3P8K973</accession>
<evidence type="ECO:0000256" key="1">
    <source>
        <dbReference type="ARBA" id="ARBA00006284"/>
    </source>
</evidence>
<dbReference type="Gene3D" id="3.90.1510.10">
    <property type="entry name" value="Glycerate kinase, domain 2"/>
    <property type="match status" value="1"/>
</dbReference>
<dbReference type="OrthoDB" id="9774290at2"/>
<dbReference type="Proteomes" id="UP000271626">
    <property type="component" value="Chromosome"/>
</dbReference>
<dbReference type="InterPro" id="IPR018193">
    <property type="entry name" value="Glyc_kinase_flavodox-like_fold"/>
</dbReference>
<dbReference type="AlphaFoldDB" id="A0A3P8K973"/>
<organism evidence="5 6">
    <name type="scientific">Tsukamurella paurometabola</name>
    <name type="common">Corynebacterium paurometabolum</name>
    <dbReference type="NCBI Taxonomy" id="2061"/>
    <lineage>
        <taxon>Bacteria</taxon>
        <taxon>Bacillati</taxon>
        <taxon>Actinomycetota</taxon>
        <taxon>Actinomycetes</taxon>
        <taxon>Mycobacteriales</taxon>
        <taxon>Tsukamurellaceae</taxon>
        <taxon>Tsukamurella</taxon>
    </lineage>
</organism>
<evidence type="ECO:0000256" key="3">
    <source>
        <dbReference type="ARBA" id="ARBA00022777"/>
    </source>
</evidence>
<dbReference type="NCBIfam" id="TIGR00045">
    <property type="entry name" value="glycerate kinase"/>
    <property type="match status" value="1"/>
</dbReference>
<dbReference type="EMBL" id="LR131273">
    <property type="protein sequence ID" value="VDR41244.1"/>
    <property type="molecule type" value="Genomic_DNA"/>
</dbReference>
<protein>
    <submittedName>
        <fullName evidence="5">Glycerate kinase</fullName>
        <ecNumber evidence="5">2.7.1.31</ecNumber>
    </submittedName>
</protein>
<reference evidence="5 6" key="1">
    <citation type="submission" date="2018-12" db="EMBL/GenBank/DDBJ databases">
        <authorList>
            <consortium name="Pathogen Informatics"/>
        </authorList>
    </citation>
    <scope>NUCLEOTIDE SEQUENCE [LARGE SCALE GENOMIC DNA]</scope>
    <source>
        <strain evidence="5 6">NCTC10741</strain>
    </source>
</reference>
<gene>
    <name evidence="5" type="primary">glxK_2</name>
    <name evidence="5" type="ORF">NCTC10741_04415</name>
</gene>
<dbReference type="PANTHER" id="PTHR21599">
    <property type="entry name" value="GLYCERATE KINASE"/>
    <property type="match status" value="1"/>
</dbReference>
<name>A0A3P8K973_TSUPA</name>
<dbReference type="PIRSF" id="PIRSF006078">
    <property type="entry name" value="GlxK"/>
    <property type="match status" value="1"/>
</dbReference>
<comment type="similarity">
    <text evidence="1 4">Belongs to the glycerate kinase type-1 family.</text>
</comment>
<dbReference type="InterPro" id="IPR018197">
    <property type="entry name" value="Glycerate_kinase_RE-like"/>
</dbReference>
<dbReference type="PANTHER" id="PTHR21599:SF0">
    <property type="entry name" value="GLYCERATE KINASE"/>
    <property type="match status" value="1"/>
</dbReference>
<dbReference type="EC" id="2.7.1.31" evidence="5"/>
<proteinExistence type="inferred from homology"/>
<dbReference type="GO" id="GO:0008887">
    <property type="term" value="F:glycerate kinase activity"/>
    <property type="evidence" value="ECO:0007669"/>
    <property type="project" value="UniProtKB-UniRule"/>
</dbReference>
<keyword evidence="2 4" id="KW-0808">Transferase</keyword>
<sequence>MRVLVAPDSFKGSLDAAAVAAALREGWLGARPGDDVIALPQADGGEGTVATVAAAPGWADRYTVVTGPDARPVRARWIRDGAGTAVVELAESSGIALLAAPDPMAATSRGLGEVIRAALDDGAPALRVGLGGSASTDGGLGALTALGLRALDRRGRPLGRGPLAAVAAVDVEGLIPVPAGGVELLVDTRAPLHGPDGAAHVFAPQKGADPAQVRELDDALRAWAGLLAAAGCDPALADAAGAGAAGGVGFGLMCWGASAVSGADRMADLTGLTELLPTADLVITGEGRFDSTSATGKVVGRIVRRCAALRVPVVVVAGQVAAGLGDPDAAGGTLALTDLAGSAAASLAAPQRWLRVAGDRAANRFATTRYY</sequence>
<evidence type="ECO:0000256" key="2">
    <source>
        <dbReference type="ARBA" id="ARBA00022679"/>
    </source>
</evidence>